<comment type="caution">
    <text evidence="2">The sequence shown here is derived from an EMBL/GenBank/DDBJ whole genome shotgun (WGS) entry which is preliminary data.</text>
</comment>
<accession>A0A3S5AKX4</accession>
<keyword evidence="3" id="KW-1185">Reference proteome</keyword>
<dbReference type="AlphaFoldDB" id="A0A3S5AKX4"/>
<protein>
    <submittedName>
        <fullName evidence="2">Uncharacterized protein</fullName>
    </submittedName>
</protein>
<evidence type="ECO:0000313" key="3">
    <source>
        <dbReference type="Proteomes" id="UP000784294"/>
    </source>
</evidence>
<feature type="compositionally biased region" description="Basic residues" evidence="1">
    <location>
        <begin position="22"/>
        <end position="31"/>
    </location>
</feature>
<feature type="region of interest" description="Disordered" evidence="1">
    <location>
        <begin position="15"/>
        <end position="62"/>
    </location>
</feature>
<sequence length="81" mass="9514">MISFSDDVRHMTHKNLAPFYRNRSRLPRKQRQRESSSKVIRQLVKRNPPSSSGIRPAFESLRPKLTRNGSKLNELELLKLN</sequence>
<proteinExistence type="predicted"/>
<name>A0A3S5AKX4_9PLAT</name>
<evidence type="ECO:0000256" key="1">
    <source>
        <dbReference type="SAM" id="MobiDB-lite"/>
    </source>
</evidence>
<organism evidence="2 3">
    <name type="scientific">Protopolystoma xenopodis</name>
    <dbReference type="NCBI Taxonomy" id="117903"/>
    <lineage>
        <taxon>Eukaryota</taxon>
        <taxon>Metazoa</taxon>
        <taxon>Spiralia</taxon>
        <taxon>Lophotrochozoa</taxon>
        <taxon>Platyhelminthes</taxon>
        <taxon>Monogenea</taxon>
        <taxon>Polyopisthocotylea</taxon>
        <taxon>Polystomatidea</taxon>
        <taxon>Polystomatidae</taxon>
        <taxon>Protopolystoma</taxon>
    </lineage>
</organism>
<dbReference type="Proteomes" id="UP000784294">
    <property type="component" value="Unassembled WGS sequence"/>
</dbReference>
<gene>
    <name evidence="2" type="ORF">PXEA_LOCUS19827</name>
</gene>
<dbReference type="EMBL" id="CAAALY010079914">
    <property type="protein sequence ID" value="VEL26387.1"/>
    <property type="molecule type" value="Genomic_DNA"/>
</dbReference>
<evidence type="ECO:0000313" key="2">
    <source>
        <dbReference type="EMBL" id="VEL26387.1"/>
    </source>
</evidence>
<reference evidence="2" key="1">
    <citation type="submission" date="2018-11" db="EMBL/GenBank/DDBJ databases">
        <authorList>
            <consortium name="Pathogen Informatics"/>
        </authorList>
    </citation>
    <scope>NUCLEOTIDE SEQUENCE</scope>
</reference>